<dbReference type="KEGG" id="acan:ACA1_069560"/>
<dbReference type="RefSeq" id="XP_004352899.1">
    <property type="nucleotide sequence ID" value="XM_004352847.1"/>
</dbReference>
<dbReference type="Proteomes" id="UP000011083">
    <property type="component" value="Unassembled WGS sequence"/>
</dbReference>
<dbReference type="AlphaFoldDB" id="L8HFZ5"/>
<evidence type="ECO:0000313" key="2">
    <source>
        <dbReference type="EMBL" id="ELR23371.1"/>
    </source>
</evidence>
<protein>
    <submittedName>
        <fullName evidence="2">Uncharacterized protein</fullName>
    </submittedName>
</protein>
<dbReference type="GeneID" id="14924345"/>
<dbReference type="EMBL" id="KB007857">
    <property type="protein sequence ID" value="ELR23371.1"/>
    <property type="molecule type" value="Genomic_DNA"/>
</dbReference>
<feature type="compositionally biased region" description="Basic and acidic residues" evidence="1">
    <location>
        <begin position="25"/>
        <end position="38"/>
    </location>
</feature>
<gene>
    <name evidence="2" type="ORF">ACA1_069560</name>
</gene>
<evidence type="ECO:0000256" key="1">
    <source>
        <dbReference type="SAM" id="MobiDB-lite"/>
    </source>
</evidence>
<feature type="compositionally biased region" description="Low complexity" evidence="1">
    <location>
        <begin position="40"/>
        <end position="49"/>
    </location>
</feature>
<evidence type="ECO:0000313" key="3">
    <source>
        <dbReference type="Proteomes" id="UP000011083"/>
    </source>
</evidence>
<dbReference type="VEuPathDB" id="AmoebaDB:ACA1_069560"/>
<reference evidence="2 3" key="1">
    <citation type="journal article" date="2013" name="Genome Biol.">
        <title>Genome of Acanthamoeba castellanii highlights extensive lateral gene transfer and early evolution of tyrosine kinase signaling.</title>
        <authorList>
            <person name="Clarke M."/>
            <person name="Lohan A.J."/>
            <person name="Liu B."/>
            <person name="Lagkouvardos I."/>
            <person name="Roy S."/>
            <person name="Zafar N."/>
            <person name="Bertelli C."/>
            <person name="Schilde C."/>
            <person name="Kianianmomeni A."/>
            <person name="Burglin T.R."/>
            <person name="Frech C."/>
            <person name="Turcotte B."/>
            <person name="Kopec K.O."/>
            <person name="Synnott J.M."/>
            <person name="Choo C."/>
            <person name="Paponov I."/>
            <person name="Finkler A."/>
            <person name="Soon Heng Tan C."/>
            <person name="Hutchins A.P."/>
            <person name="Weinmeier T."/>
            <person name="Rattei T."/>
            <person name="Chu J.S."/>
            <person name="Gimenez G."/>
            <person name="Irimia M."/>
            <person name="Rigden D.J."/>
            <person name="Fitzpatrick D.A."/>
            <person name="Lorenzo-Morales J."/>
            <person name="Bateman A."/>
            <person name="Chiu C.H."/>
            <person name="Tang P."/>
            <person name="Hegemann P."/>
            <person name="Fromm H."/>
            <person name="Raoult D."/>
            <person name="Greub G."/>
            <person name="Miranda-Saavedra D."/>
            <person name="Chen N."/>
            <person name="Nash P."/>
            <person name="Ginger M.L."/>
            <person name="Horn M."/>
            <person name="Schaap P."/>
            <person name="Caler L."/>
            <person name="Loftus B."/>
        </authorList>
    </citation>
    <scope>NUCLEOTIDE SEQUENCE [LARGE SCALE GENOMIC DNA]</scope>
    <source>
        <strain evidence="2 3">Neff</strain>
    </source>
</reference>
<name>L8HFZ5_ACACF</name>
<keyword evidence="3" id="KW-1185">Reference proteome</keyword>
<feature type="region of interest" description="Disordered" evidence="1">
    <location>
        <begin position="1"/>
        <end position="58"/>
    </location>
</feature>
<sequence>MSEEATHTTITTEIKGEGSEINEVGSERAAKRPKHESSESSESGESSASDAARPPCISPSAAKRLLAHDKAEIDQRSREGLKLEARVQGRERSHYRITITFNPAPSWLDRLAMAMAAQ</sequence>
<organism evidence="2 3">
    <name type="scientific">Acanthamoeba castellanii (strain ATCC 30010 / Neff)</name>
    <dbReference type="NCBI Taxonomy" id="1257118"/>
    <lineage>
        <taxon>Eukaryota</taxon>
        <taxon>Amoebozoa</taxon>
        <taxon>Discosea</taxon>
        <taxon>Longamoebia</taxon>
        <taxon>Centramoebida</taxon>
        <taxon>Acanthamoebidae</taxon>
        <taxon>Acanthamoeba</taxon>
    </lineage>
</organism>
<proteinExistence type="predicted"/>
<accession>L8HFZ5</accession>